<name>A0A2T6ZJX8_TUBBO</name>
<dbReference type="Proteomes" id="UP000244722">
    <property type="component" value="Unassembled WGS sequence"/>
</dbReference>
<dbReference type="Pfam" id="PF04628">
    <property type="entry name" value="Sedlin_N"/>
    <property type="match status" value="1"/>
</dbReference>
<gene>
    <name evidence="1" type="ORF">B9Z19DRAFT_1195241</name>
</gene>
<dbReference type="EMBL" id="NESQ01000215">
    <property type="protein sequence ID" value="PUU75756.1"/>
    <property type="molecule type" value="Genomic_DNA"/>
</dbReference>
<dbReference type="InterPro" id="IPR011012">
    <property type="entry name" value="Longin-like_dom_sf"/>
</dbReference>
<protein>
    <submittedName>
        <fullName evidence="1">Sedlin</fullName>
    </submittedName>
</protein>
<dbReference type="GO" id="GO:0006888">
    <property type="term" value="P:endoplasmic reticulum to Golgi vesicle-mediated transport"/>
    <property type="evidence" value="ECO:0007669"/>
    <property type="project" value="InterPro"/>
</dbReference>
<dbReference type="InterPro" id="IPR006722">
    <property type="entry name" value="Sedlin"/>
</dbReference>
<dbReference type="STRING" id="42251.A0A2T6ZJX8"/>
<dbReference type="Gene3D" id="3.30.450.70">
    <property type="match status" value="1"/>
</dbReference>
<reference evidence="1 2" key="1">
    <citation type="submission" date="2017-04" db="EMBL/GenBank/DDBJ databases">
        <title>Draft genome sequence of Tuber borchii Vittad., a whitish edible truffle.</title>
        <authorList>
            <consortium name="DOE Joint Genome Institute"/>
            <person name="Murat C."/>
            <person name="Kuo A."/>
            <person name="Barry K.W."/>
            <person name="Clum A."/>
            <person name="Dockter R.B."/>
            <person name="Fauchery L."/>
            <person name="Iotti M."/>
            <person name="Kohler A."/>
            <person name="Labutti K."/>
            <person name="Lindquist E.A."/>
            <person name="Lipzen A."/>
            <person name="Ohm R.A."/>
            <person name="Wang M."/>
            <person name="Grigoriev I.V."/>
            <person name="Zambonelli A."/>
            <person name="Martin F.M."/>
        </authorList>
    </citation>
    <scope>NUCLEOTIDE SEQUENCE [LARGE SCALE GENOMIC DNA]</scope>
    <source>
        <strain evidence="1 2">Tbo3840</strain>
    </source>
</reference>
<accession>A0A2T6ZJX8</accession>
<dbReference type="AlphaFoldDB" id="A0A2T6ZJX8"/>
<evidence type="ECO:0000313" key="2">
    <source>
        <dbReference type="Proteomes" id="UP000244722"/>
    </source>
</evidence>
<organism evidence="1 2">
    <name type="scientific">Tuber borchii</name>
    <name type="common">White truffle</name>
    <dbReference type="NCBI Taxonomy" id="42251"/>
    <lineage>
        <taxon>Eukaryota</taxon>
        <taxon>Fungi</taxon>
        <taxon>Dikarya</taxon>
        <taxon>Ascomycota</taxon>
        <taxon>Pezizomycotina</taxon>
        <taxon>Pezizomycetes</taxon>
        <taxon>Pezizales</taxon>
        <taxon>Tuberaceae</taxon>
        <taxon>Tuber</taxon>
    </lineage>
</organism>
<evidence type="ECO:0000313" key="1">
    <source>
        <dbReference type="EMBL" id="PUU75756.1"/>
    </source>
</evidence>
<proteinExistence type="predicted"/>
<keyword evidence="2" id="KW-1185">Reference proteome</keyword>
<dbReference type="OrthoDB" id="18320at2759"/>
<dbReference type="PANTHER" id="PTHR12403">
    <property type="entry name" value="TRAFFICKING PROTEIN PARTICLE COMPLEX SUBUNIT 2"/>
    <property type="match status" value="1"/>
</dbReference>
<dbReference type="GO" id="GO:0005737">
    <property type="term" value="C:cytoplasm"/>
    <property type="evidence" value="ECO:0007669"/>
    <property type="project" value="GOC"/>
</dbReference>
<dbReference type="SUPFAM" id="SSF64356">
    <property type="entry name" value="SNARE-like"/>
    <property type="match status" value="1"/>
</dbReference>
<comment type="caution">
    <text evidence="1">The sequence shown here is derived from an EMBL/GenBank/DDBJ whole genome shotgun (WGS) entry which is preliminary data.</text>
</comment>
<sequence length="157" mass="15863">MSTPKISCIALIGRNNSPLHLQTFPSQPQSQPPSPSTTLKYHFLTHATLDVFQSRLPLKSNGDSDFGLLYSIDEELAAYGWLTNTGVKIVVVVDVGGAGAVAGGGGAGGGGGGAGGGGGLGVKDGELKGVFRALQTAYIRLVCNPFYELGVGGGGEG</sequence>